<organism evidence="2 3">
    <name type="scientific">Actibacterium lipolyticum</name>
    <dbReference type="NCBI Taxonomy" id="1524263"/>
    <lineage>
        <taxon>Bacteria</taxon>
        <taxon>Pseudomonadati</taxon>
        <taxon>Pseudomonadota</taxon>
        <taxon>Alphaproteobacteria</taxon>
        <taxon>Rhodobacterales</taxon>
        <taxon>Roseobacteraceae</taxon>
        <taxon>Actibacterium</taxon>
    </lineage>
</organism>
<dbReference type="AlphaFoldDB" id="A0A238L9K4"/>
<protein>
    <recommendedName>
        <fullName evidence="1">Hemerythrin-like domain-containing protein</fullName>
    </recommendedName>
</protein>
<name>A0A238L9K4_9RHOB</name>
<evidence type="ECO:0000313" key="3">
    <source>
        <dbReference type="Proteomes" id="UP000202922"/>
    </source>
</evidence>
<dbReference type="Gene3D" id="1.20.120.520">
    <property type="entry name" value="nmb1532 protein domain like"/>
    <property type="match status" value="1"/>
</dbReference>
<dbReference type="RefSeq" id="WP_093968703.1">
    <property type="nucleotide sequence ID" value="NZ_FXYE01000003.1"/>
</dbReference>
<keyword evidence="3" id="KW-1185">Reference proteome</keyword>
<proteinExistence type="predicted"/>
<reference evidence="3" key="1">
    <citation type="submission" date="2017-05" db="EMBL/GenBank/DDBJ databases">
        <authorList>
            <person name="Rodrigo-Torres L."/>
            <person name="Arahal R. D."/>
            <person name="Lucena T."/>
        </authorList>
    </citation>
    <scope>NUCLEOTIDE SEQUENCE [LARGE SCALE GENOMIC DNA]</scope>
    <source>
        <strain evidence="3">CECT 8621</strain>
    </source>
</reference>
<dbReference type="Pfam" id="PF01814">
    <property type="entry name" value="Hemerythrin"/>
    <property type="match status" value="1"/>
</dbReference>
<dbReference type="EMBL" id="FXYE01000003">
    <property type="protein sequence ID" value="SMX50996.1"/>
    <property type="molecule type" value="Genomic_DNA"/>
</dbReference>
<dbReference type="OrthoDB" id="7619676at2"/>
<sequence length="187" mass="21305">MTKDSERLLTTARGGKAKTGPFNNPLDFIAEDHMREREVCALIDKLVTASSTKSAERKMIVEFLTEQLPLHLADEEIDLFPMMLERCDPEEEIKELIEKLEADHGHALADAPAIAALIEVNKTSDTGFSEKACARMIDFAGHARRHLILENAIILPIARVRLTEDDLETMRNHMRERRLDHHKEKTK</sequence>
<dbReference type="Proteomes" id="UP000202922">
    <property type="component" value="Unassembled WGS sequence"/>
</dbReference>
<dbReference type="InterPro" id="IPR012312">
    <property type="entry name" value="Hemerythrin-like"/>
</dbReference>
<evidence type="ECO:0000259" key="1">
    <source>
        <dbReference type="Pfam" id="PF01814"/>
    </source>
</evidence>
<evidence type="ECO:0000313" key="2">
    <source>
        <dbReference type="EMBL" id="SMX50996.1"/>
    </source>
</evidence>
<gene>
    <name evidence="2" type="ORF">COL8621_03526</name>
</gene>
<accession>A0A238L9K4</accession>
<feature type="domain" description="Hemerythrin-like" evidence="1">
    <location>
        <begin position="25"/>
        <end position="157"/>
    </location>
</feature>